<sequence length="328" mass="33899">MSWQAVHGLAGRPRHTPDRVRPDLADGGPGLALAYHQLDRCQPGRGWGEMARGYLAASAAGAQRLGGTGAAPGLYGGLAGLALAAWIVTGDPGVLPEVHDSVLRQALVRAEALADPAPERAVDLISGLTGTAAYLLCRHPETDHVLRAVLSALVAQRYELDCGVAHGDSGPLVLLCLAADCGVVVPGQHEAIARLAARQVEELPFVSWCRGGAGLACALWAAGVTLDDVGLRERAVRTLKSVHRRAVTTPYLGLCHGKAGLLIITTRFARLTGDGELVAAADRLLAEVAATPVTSGPGLLDGAAGVVLALLAALTEEPPTWARVLLLC</sequence>
<evidence type="ECO:0000256" key="1">
    <source>
        <dbReference type="SAM" id="MobiDB-lite"/>
    </source>
</evidence>
<dbReference type="SMART" id="SM01260">
    <property type="entry name" value="LANC_like"/>
    <property type="match status" value="1"/>
</dbReference>
<evidence type="ECO:0000313" key="2">
    <source>
        <dbReference type="EMBL" id="MBA8923143.1"/>
    </source>
</evidence>
<accession>A0ABR6B8G6</accession>
<dbReference type="Pfam" id="PF05147">
    <property type="entry name" value="LANC_like"/>
    <property type="match status" value="1"/>
</dbReference>
<dbReference type="Proteomes" id="UP000517916">
    <property type="component" value="Unassembled WGS sequence"/>
</dbReference>
<dbReference type="RefSeq" id="WP_182836054.1">
    <property type="nucleotide sequence ID" value="NZ_BAAABQ010000046.1"/>
</dbReference>
<dbReference type="PRINTS" id="PR01955">
    <property type="entry name" value="LANCFRANKIA"/>
</dbReference>
<reference evidence="2 3" key="1">
    <citation type="submission" date="2020-08" db="EMBL/GenBank/DDBJ databases">
        <title>Genomic Encyclopedia of Archaeal and Bacterial Type Strains, Phase II (KMG-II): from individual species to whole genera.</title>
        <authorList>
            <person name="Goeker M."/>
        </authorList>
    </citation>
    <scope>NUCLEOTIDE SEQUENCE [LARGE SCALE GENOMIC DNA]</scope>
    <source>
        <strain evidence="2 3">DSM 43850</strain>
    </source>
</reference>
<dbReference type="SUPFAM" id="SSF158745">
    <property type="entry name" value="LanC-like"/>
    <property type="match status" value="1"/>
</dbReference>
<name>A0ABR6B8G6_9PSEU</name>
<dbReference type="PRINTS" id="PR01950">
    <property type="entry name" value="LANCSUPER"/>
</dbReference>
<comment type="caution">
    <text evidence="2">The sequence shown here is derived from an EMBL/GenBank/DDBJ whole genome shotgun (WGS) entry which is preliminary data.</text>
</comment>
<feature type="compositionally biased region" description="Basic and acidic residues" evidence="1">
    <location>
        <begin position="15"/>
        <end position="24"/>
    </location>
</feature>
<dbReference type="InterPro" id="IPR007822">
    <property type="entry name" value="LANC-like"/>
</dbReference>
<proteinExistence type="predicted"/>
<organism evidence="2 3">
    <name type="scientific">Kutzneria viridogrisea</name>
    <dbReference type="NCBI Taxonomy" id="47990"/>
    <lineage>
        <taxon>Bacteria</taxon>
        <taxon>Bacillati</taxon>
        <taxon>Actinomycetota</taxon>
        <taxon>Actinomycetes</taxon>
        <taxon>Pseudonocardiales</taxon>
        <taxon>Pseudonocardiaceae</taxon>
        <taxon>Kutzneria</taxon>
    </lineage>
</organism>
<protein>
    <submittedName>
        <fullName evidence="2">Lantibiotic modifying enzyme</fullName>
    </submittedName>
</protein>
<keyword evidence="3" id="KW-1185">Reference proteome</keyword>
<evidence type="ECO:0000313" key="3">
    <source>
        <dbReference type="Proteomes" id="UP000517916"/>
    </source>
</evidence>
<feature type="region of interest" description="Disordered" evidence="1">
    <location>
        <begin position="1"/>
        <end position="25"/>
    </location>
</feature>
<dbReference type="EMBL" id="JACJID010000001">
    <property type="protein sequence ID" value="MBA8923143.1"/>
    <property type="molecule type" value="Genomic_DNA"/>
</dbReference>
<gene>
    <name evidence="2" type="ORF">BC739_000340</name>
</gene>
<dbReference type="Gene3D" id="1.50.10.20">
    <property type="match status" value="1"/>
</dbReference>